<dbReference type="AlphaFoldDB" id="A0A9P9YL11"/>
<comment type="caution">
    <text evidence="1">The sequence shown here is derived from an EMBL/GenBank/DDBJ whole genome shotgun (WGS) entry which is preliminary data.</text>
</comment>
<accession>A0A9P9YL11</accession>
<evidence type="ECO:0000313" key="2">
    <source>
        <dbReference type="Proteomes" id="UP001059596"/>
    </source>
</evidence>
<sequence length="703" mass="80519">MIANNRIESMATFGVNRELQRIRFVVAKSIEQSLTEEFQLPIVVWGLRRNVTLRHLLGYKTLICVSITSALPDEEPIFDVLHRFTNVFITFQLFIYKEPSGNFSTNWHNQLYTYTPFPKLTVRNLTETGYQNVDILMDLRGYEFRVPFFQDPLNVFNLPNGCLSGAVGRLMAAFVHHRKGRLRLERVAHVDRYNYPEHLMLAAARGEVEMGVHPYSPMQPGSSLTSGSFPLVCGQGQRGIQLTLVAFFQQSLPGIEFLRLAEAYKLIHVAIVLGSFILWSMRTANLSSVFTSQMPGSQIDTDRDFLATPLRLMLTETEVEMYFTAGRLPSALKPRLLVVNSTTLMEHLGSLNTSYAYCTTAEHWNVVKLQQRQMNSPFAGNFYSFGIFWQEFGFWAFWWRQSNREAISTGLVVHLTDDYQPVQSLSLGDIKMLTKLYTLCLIGSTLCLLVEIGFEYVVNPPVWPTVGFLKKIHRDSSGNFCRPSYTTKTPSVAPNAYDVDRPMGFKYPSKAGFSALANKMPRLPPFRELGYPPIGSYATDFPGTQYYFTFNKHVVREQKWVTPGPSTYTHHLKYPEWDVETAFGCKRIIWPSVAVFCSPQNKVRCSVCGEKPVGDYFHNFSSDADMCRVCMHVEMAAIKKCSLQVTERYSRQQKIKQFVPARYCGFFHNHDGTTATIERESRKVLRQKIRVENYLYRLNAKIE</sequence>
<reference evidence="1" key="1">
    <citation type="journal article" date="2023" name="Genome Biol. Evol.">
        <title>Long-read-based Genome Assembly of Drosophila gunungcola Reveals Fewer Chemosensory Genes in Flower-breeding Species.</title>
        <authorList>
            <person name="Negi A."/>
            <person name="Liao B.Y."/>
            <person name="Yeh S.D."/>
        </authorList>
    </citation>
    <scope>NUCLEOTIDE SEQUENCE</scope>
    <source>
        <strain evidence="1">Sukarami</strain>
    </source>
</reference>
<dbReference type="Proteomes" id="UP001059596">
    <property type="component" value="Unassembled WGS sequence"/>
</dbReference>
<name>A0A9P9YL11_9MUSC</name>
<protein>
    <submittedName>
        <fullName evidence="1">Uncharacterized protein</fullName>
    </submittedName>
</protein>
<keyword evidence="2" id="KW-1185">Reference proteome</keyword>
<dbReference type="EMBL" id="JAMKOV010000007">
    <property type="protein sequence ID" value="KAI8038876.1"/>
    <property type="molecule type" value="Genomic_DNA"/>
</dbReference>
<gene>
    <name evidence="1" type="ORF">M5D96_008789</name>
</gene>
<proteinExistence type="predicted"/>
<evidence type="ECO:0000313" key="1">
    <source>
        <dbReference type="EMBL" id="KAI8038876.1"/>
    </source>
</evidence>
<organism evidence="1 2">
    <name type="scientific">Drosophila gunungcola</name>
    <name type="common">fruit fly</name>
    <dbReference type="NCBI Taxonomy" id="103775"/>
    <lineage>
        <taxon>Eukaryota</taxon>
        <taxon>Metazoa</taxon>
        <taxon>Ecdysozoa</taxon>
        <taxon>Arthropoda</taxon>
        <taxon>Hexapoda</taxon>
        <taxon>Insecta</taxon>
        <taxon>Pterygota</taxon>
        <taxon>Neoptera</taxon>
        <taxon>Endopterygota</taxon>
        <taxon>Diptera</taxon>
        <taxon>Brachycera</taxon>
        <taxon>Muscomorpha</taxon>
        <taxon>Ephydroidea</taxon>
        <taxon>Drosophilidae</taxon>
        <taxon>Drosophila</taxon>
        <taxon>Sophophora</taxon>
    </lineage>
</organism>